<dbReference type="InterPro" id="IPR037396">
    <property type="entry name" value="FMN_HAD"/>
</dbReference>
<feature type="binding site" evidence="7">
    <location>
        <begin position="380"/>
        <end position="381"/>
    </location>
    <ligand>
        <name>FMN</name>
        <dbReference type="ChEBI" id="CHEBI:58210"/>
    </ligand>
</feature>
<dbReference type="OrthoDB" id="1925334at2759"/>
<sequence>MDISNTELRPLDLKGADRSEPQLSLMLHKYLSHENTCDKTVKQETGPIQESQTPDCLTVELGDHTMANRGRTLDPEVFSIKDLKDKASKNLPKMYREYFNEGAMDMITLRDNEAAFDRYRIRPRILRNVSTIDTSTTIWGSKVLFPFGFSPAAMHRLAHPEGEAGTSRACAALNVAMGLSAYSTDSLEDVIKQSEGRTNPYAMQVSLLKSQDLTVRLLKRAEQAGYKAILLTVDAPMLGRRLNEFRNSFSMPKGTSYPNIAPGIDMSNLEGGDNELAYENGVNWDEAISFVKRHTTLELWIKGIYTAEDVVTAIHYGLDGVVISNHGGRQLDSVPATLDALRECAPVAKGKLKIAIDGGIRRGTDIFKALALGADFCFAGRIPIWGLAYNGQKGVELAIQLLYDEFKLTMGLAGCKTISEINRGHLSILESNGVLSKL</sequence>
<dbReference type="CDD" id="cd02809">
    <property type="entry name" value="alpha_hydroxyacid_oxid_FMN"/>
    <property type="match status" value="1"/>
</dbReference>
<organism evidence="9 10">
    <name type="scientific">Fonsecaea nubica</name>
    <dbReference type="NCBI Taxonomy" id="856822"/>
    <lineage>
        <taxon>Eukaryota</taxon>
        <taxon>Fungi</taxon>
        <taxon>Dikarya</taxon>
        <taxon>Ascomycota</taxon>
        <taxon>Pezizomycotina</taxon>
        <taxon>Eurotiomycetes</taxon>
        <taxon>Chaetothyriomycetidae</taxon>
        <taxon>Chaetothyriales</taxon>
        <taxon>Herpotrichiellaceae</taxon>
        <taxon>Fonsecaea</taxon>
    </lineage>
</organism>
<evidence type="ECO:0000256" key="6">
    <source>
        <dbReference type="PIRSR" id="PIRSR000138-1"/>
    </source>
</evidence>
<evidence type="ECO:0000256" key="4">
    <source>
        <dbReference type="ARBA" id="ARBA00073420"/>
    </source>
</evidence>
<dbReference type="Proteomes" id="UP000185904">
    <property type="component" value="Unassembled WGS sequence"/>
</dbReference>
<feature type="binding site" evidence="7">
    <location>
        <begin position="357"/>
        <end position="361"/>
    </location>
    <ligand>
        <name>FMN</name>
        <dbReference type="ChEBI" id="CHEBI:58210"/>
    </ligand>
</feature>
<dbReference type="EMBL" id="LVCJ01000001">
    <property type="protein sequence ID" value="OAL40698.1"/>
    <property type="molecule type" value="Genomic_DNA"/>
</dbReference>
<feature type="binding site" evidence="7">
    <location>
        <begin position="151"/>
        <end position="153"/>
    </location>
    <ligand>
        <name>FMN</name>
        <dbReference type="ChEBI" id="CHEBI:58210"/>
    </ligand>
</feature>
<feature type="binding site" evidence="7">
    <location>
        <position position="241"/>
    </location>
    <ligand>
        <name>glyoxylate</name>
        <dbReference type="ChEBI" id="CHEBI:36655"/>
    </ligand>
</feature>
<dbReference type="InterPro" id="IPR008259">
    <property type="entry name" value="FMN_hydac_DH_AS"/>
</dbReference>
<dbReference type="GeneID" id="34583861"/>
<feature type="binding site" evidence="7">
    <location>
        <position position="204"/>
    </location>
    <ligand>
        <name>FMN</name>
        <dbReference type="ChEBI" id="CHEBI:58210"/>
    </ligand>
</feature>
<feature type="binding site" evidence="7">
    <location>
        <position position="329"/>
    </location>
    <ligand>
        <name>glyoxylate</name>
        <dbReference type="ChEBI" id="CHEBI:36655"/>
    </ligand>
</feature>
<dbReference type="Gene3D" id="3.20.20.70">
    <property type="entry name" value="Aldolase class I"/>
    <property type="match status" value="1"/>
</dbReference>
<dbReference type="GO" id="GO:0010181">
    <property type="term" value="F:FMN binding"/>
    <property type="evidence" value="ECO:0007669"/>
    <property type="project" value="InterPro"/>
</dbReference>
<name>A0A178DFB3_9EURO</name>
<dbReference type="SUPFAM" id="SSF51395">
    <property type="entry name" value="FMN-linked oxidoreductases"/>
    <property type="match status" value="1"/>
</dbReference>
<evidence type="ECO:0000256" key="1">
    <source>
        <dbReference type="ARBA" id="ARBA00001917"/>
    </source>
</evidence>
<proteinExistence type="inferred from homology"/>
<comment type="cofactor">
    <cofactor evidence="1">
        <name>FMN</name>
        <dbReference type="ChEBI" id="CHEBI:58210"/>
    </cofactor>
</comment>
<dbReference type="InterPro" id="IPR012133">
    <property type="entry name" value="Alpha-hydoxy_acid_DH_FMN"/>
</dbReference>
<feature type="binding site" evidence="7">
    <location>
        <position position="326"/>
    </location>
    <ligand>
        <name>glyoxylate</name>
        <dbReference type="ChEBI" id="CHEBI:36655"/>
    </ligand>
</feature>
<keyword evidence="10" id="KW-1185">Reference proteome</keyword>
<evidence type="ECO:0000259" key="8">
    <source>
        <dbReference type="PROSITE" id="PS51349"/>
    </source>
</evidence>
<dbReference type="FunFam" id="3.20.20.70:FF:000056">
    <property type="entry name" value="hydroxyacid oxidase 2"/>
    <property type="match status" value="1"/>
</dbReference>
<feature type="active site" description="Proton acceptor" evidence="6">
    <location>
        <position position="326"/>
    </location>
</feature>
<dbReference type="PROSITE" id="PS51349">
    <property type="entry name" value="FMN_HYDROXY_ACID_DH_2"/>
    <property type="match status" value="1"/>
</dbReference>
<evidence type="ECO:0000256" key="5">
    <source>
        <dbReference type="ARBA" id="ARBA00083297"/>
    </source>
</evidence>
<comment type="caution">
    <text evidence="9">The sequence shown here is derived from an EMBL/GenBank/DDBJ whole genome shotgun (WGS) entry which is preliminary data.</text>
</comment>
<evidence type="ECO:0000256" key="3">
    <source>
        <dbReference type="ARBA" id="ARBA00024042"/>
    </source>
</evidence>
<dbReference type="PIRSF" id="PIRSF000138">
    <property type="entry name" value="Al-hdrx_acd_dh"/>
    <property type="match status" value="1"/>
</dbReference>
<keyword evidence="7" id="KW-0288">FMN</keyword>
<evidence type="ECO:0000313" key="9">
    <source>
        <dbReference type="EMBL" id="OAL40698.1"/>
    </source>
</evidence>
<dbReference type="AlphaFoldDB" id="A0A178DFB3"/>
<reference evidence="9 10" key="1">
    <citation type="submission" date="2016-03" db="EMBL/GenBank/DDBJ databases">
        <title>The draft genome sequence of Fonsecaea nubica causative agent of cutaneous subcutaneous infection in human host.</title>
        <authorList>
            <person name="Costa F."/>
            <person name="Sybren D.H."/>
            <person name="Raittz R.T."/>
            <person name="Weiss V.A."/>
            <person name="Leao A.C."/>
            <person name="Gomes R."/>
            <person name="De Souza E.M."/>
            <person name="Pedrosa F.O."/>
            <person name="Steffens M.B."/>
            <person name="Bombassaro A."/>
            <person name="Tadra-Sfeir M.Z."/>
            <person name="Moreno L.F."/>
            <person name="Najafzadeh M.J."/>
            <person name="Felipe M.S."/>
            <person name="Teixeira M."/>
            <person name="Sun J."/>
            <person name="Xi L."/>
            <person name="Castro M.A."/>
            <person name="Vicente V.A."/>
        </authorList>
    </citation>
    <scope>NUCLEOTIDE SEQUENCE [LARGE SCALE GENOMIC DNA]</scope>
    <source>
        <strain evidence="9 10">CBS 269.64</strain>
    </source>
</reference>
<feature type="binding site" evidence="7">
    <location>
        <position position="180"/>
    </location>
    <ligand>
        <name>FMN</name>
        <dbReference type="ChEBI" id="CHEBI:58210"/>
    </ligand>
</feature>
<dbReference type="PANTHER" id="PTHR10578">
    <property type="entry name" value="S -2-HYDROXY-ACID OXIDASE-RELATED"/>
    <property type="match status" value="1"/>
</dbReference>
<accession>A0A178DFB3</accession>
<evidence type="ECO:0000256" key="2">
    <source>
        <dbReference type="ARBA" id="ARBA00023002"/>
    </source>
</evidence>
<gene>
    <name evidence="9" type="ORF">AYO20_00434</name>
</gene>
<feature type="binding site" evidence="7">
    <location>
        <position position="302"/>
    </location>
    <ligand>
        <name>FMN</name>
        <dbReference type="ChEBI" id="CHEBI:58210"/>
    </ligand>
</feature>
<keyword evidence="7" id="KW-0285">Flavoprotein</keyword>
<dbReference type="GO" id="GO:0016491">
    <property type="term" value="F:oxidoreductase activity"/>
    <property type="evidence" value="ECO:0007669"/>
    <property type="project" value="UniProtKB-KW"/>
</dbReference>
<dbReference type="Pfam" id="PF01070">
    <property type="entry name" value="FMN_dh"/>
    <property type="match status" value="1"/>
</dbReference>
<dbReference type="RefSeq" id="XP_022505710.1">
    <property type="nucleotide sequence ID" value="XM_022638745.1"/>
</dbReference>
<feature type="binding site" evidence="7">
    <location>
        <position position="324"/>
    </location>
    <ligand>
        <name>FMN</name>
        <dbReference type="ChEBI" id="CHEBI:58210"/>
    </ligand>
</feature>
<keyword evidence="2" id="KW-0560">Oxidoreductase</keyword>
<evidence type="ECO:0000313" key="10">
    <source>
        <dbReference type="Proteomes" id="UP000185904"/>
    </source>
</evidence>
<dbReference type="GO" id="GO:0005737">
    <property type="term" value="C:cytoplasm"/>
    <property type="evidence" value="ECO:0007669"/>
    <property type="project" value="UniProtKB-ARBA"/>
</dbReference>
<feature type="domain" description="FMN hydroxy acid dehydrogenase" evidence="8">
    <location>
        <begin position="72"/>
        <end position="431"/>
    </location>
</feature>
<dbReference type="InterPro" id="IPR000262">
    <property type="entry name" value="FMN-dep_DH"/>
</dbReference>
<evidence type="ECO:0000256" key="7">
    <source>
        <dbReference type="PIRSR" id="PIRSR000138-2"/>
    </source>
</evidence>
<comment type="similarity">
    <text evidence="3">Belongs to the FMN-dependent alpha-hydroxy acid dehydrogenase family.</text>
</comment>
<dbReference type="InterPro" id="IPR013785">
    <property type="entry name" value="Aldolase_TIM"/>
</dbReference>
<dbReference type="PANTHER" id="PTHR10578:SF149">
    <property type="entry name" value="2-HYDROXYACID OXIDASE 2"/>
    <property type="match status" value="1"/>
</dbReference>
<protein>
    <recommendedName>
        <fullName evidence="4">Oxidase FUB9</fullName>
    </recommendedName>
    <alternativeName>
        <fullName evidence="5">Fusaric acid biosynthesis protein 9</fullName>
    </alternativeName>
</protein>
<feature type="binding site" evidence="7">
    <location>
        <position position="98"/>
    </location>
    <ligand>
        <name>glyoxylate</name>
        <dbReference type="ChEBI" id="CHEBI:36655"/>
    </ligand>
</feature>
<feature type="binding site" evidence="7">
    <location>
        <position position="232"/>
    </location>
    <ligand>
        <name>FMN</name>
        <dbReference type="ChEBI" id="CHEBI:58210"/>
    </ligand>
</feature>
<dbReference type="PROSITE" id="PS00557">
    <property type="entry name" value="FMN_HYDROXY_ACID_DH_1"/>
    <property type="match status" value="1"/>
</dbReference>